<dbReference type="Proteomes" id="UP001321760">
    <property type="component" value="Unassembled WGS sequence"/>
</dbReference>
<dbReference type="EMBL" id="MU865999">
    <property type="protein sequence ID" value="KAK4443105.1"/>
    <property type="molecule type" value="Genomic_DNA"/>
</dbReference>
<organism evidence="1 2">
    <name type="scientific">Podospora aff. communis PSN243</name>
    <dbReference type="NCBI Taxonomy" id="3040156"/>
    <lineage>
        <taxon>Eukaryota</taxon>
        <taxon>Fungi</taxon>
        <taxon>Dikarya</taxon>
        <taxon>Ascomycota</taxon>
        <taxon>Pezizomycotina</taxon>
        <taxon>Sordariomycetes</taxon>
        <taxon>Sordariomycetidae</taxon>
        <taxon>Sordariales</taxon>
        <taxon>Podosporaceae</taxon>
        <taxon>Podospora</taxon>
    </lineage>
</organism>
<reference evidence="1" key="1">
    <citation type="journal article" date="2023" name="Mol. Phylogenet. Evol.">
        <title>Genome-scale phylogeny and comparative genomics of the fungal order Sordariales.</title>
        <authorList>
            <person name="Hensen N."/>
            <person name="Bonometti L."/>
            <person name="Westerberg I."/>
            <person name="Brannstrom I.O."/>
            <person name="Guillou S."/>
            <person name="Cros-Aarteil S."/>
            <person name="Calhoun S."/>
            <person name="Haridas S."/>
            <person name="Kuo A."/>
            <person name="Mondo S."/>
            <person name="Pangilinan J."/>
            <person name="Riley R."/>
            <person name="LaButti K."/>
            <person name="Andreopoulos B."/>
            <person name="Lipzen A."/>
            <person name="Chen C."/>
            <person name="Yan M."/>
            <person name="Daum C."/>
            <person name="Ng V."/>
            <person name="Clum A."/>
            <person name="Steindorff A."/>
            <person name="Ohm R.A."/>
            <person name="Martin F."/>
            <person name="Silar P."/>
            <person name="Natvig D.O."/>
            <person name="Lalanne C."/>
            <person name="Gautier V."/>
            <person name="Ament-Velasquez S.L."/>
            <person name="Kruys A."/>
            <person name="Hutchinson M.I."/>
            <person name="Powell A.J."/>
            <person name="Barry K."/>
            <person name="Miller A.N."/>
            <person name="Grigoriev I.V."/>
            <person name="Debuchy R."/>
            <person name="Gladieux P."/>
            <person name="Hiltunen Thoren M."/>
            <person name="Johannesson H."/>
        </authorList>
    </citation>
    <scope>NUCLEOTIDE SEQUENCE</scope>
    <source>
        <strain evidence="1">PSN243</strain>
    </source>
</reference>
<proteinExistence type="predicted"/>
<sequence length="395" mass="43536">MAPITLNPPPTKSTRAALTKAASIPPAKMAFFPLSQGGFATAAPVSSEADELLQTIVNTGNKLSEIAARLQPTAAQASRATVDRLERAMMKAYYVAVFIRGDYDGRHHDESELDDLLEQTVGAFEDAEAVAFAGLRKLGQYTLLAAETGVPVVGHAKEEINRLKHQAAQELASFQVQFDSARKSADQAQRNIRMESQSYNRAQEKYEEDMQKGNGSMMGGQFMASMNSRREVEEIGQSLRELQRIYDELQELLLTLQPQRQALRVQLCQTEYLSVILPGLEAALRGAQTRGFNLQTQVSRLKDTVARLVRRARDLRQSGGALRKHEFTLALLDMCRKVLIDPALADEVRTIRNEIVNGYGGNMSPRTKEAVHAVDTSMAAIASAPSICGELRQTM</sequence>
<name>A0AAV9G7A9_9PEZI</name>
<evidence type="ECO:0000313" key="1">
    <source>
        <dbReference type="EMBL" id="KAK4443105.1"/>
    </source>
</evidence>
<gene>
    <name evidence="1" type="ORF">QBC34DRAFT_213543</name>
</gene>
<accession>A0AAV9G7A9</accession>
<evidence type="ECO:0000313" key="2">
    <source>
        <dbReference type="Proteomes" id="UP001321760"/>
    </source>
</evidence>
<protein>
    <submittedName>
        <fullName evidence="1">Uncharacterized protein</fullName>
    </submittedName>
</protein>
<keyword evidence="2" id="KW-1185">Reference proteome</keyword>
<comment type="caution">
    <text evidence="1">The sequence shown here is derived from an EMBL/GenBank/DDBJ whole genome shotgun (WGS) entry which is preliminary data.</text>
</comment>
<dbReference type="AlphaFoldDB" id="A0AAV9G7A9"/>
<reference evidence="1" key="2">
    <citation type="submission" date="2023-05" db="EMBL/GenBank/DDBJ databases">
        <authorList>
            <consortium name="Lawrence Berkeley National Laboratory"/>
            <person name="Steindorff A."/>
            <person name="Hensen N."/>
            <person name="Bonometti L."/>
            <person name="Westerberg I."/>
            <person name="Brannstrom I.O."/>
            <person name="Guillou S."/>
            <person name="Cros-Aarteil S."/>
            <person name="Calhoun S."/>
            <person name="Haridas S."/>
            <person name="Kuo A."/>
            <person name="Mondo S."/>
            <person name="Pangilinan J."/>
            <person name="Riley R."/>
            <person name="Labutti K."/>
            <person name="Andreopoulos B."/>
            <person name="Lipzen A."/>
            <person name="Chen C."/>
            <person name="Yanf M."/>
            <person name="Daum C."/>
            <person name="Ng V."/>
            <person name="Clum A."/>
            <person name="Ohm R."/>
            <person name="Martin F."/>
            <person name="Silar P."/>
            <person name="Natvig D."/>
            <person name="Lalanne C."/>
            <person name="Gautier V."/>
            <person name="Ament-Velasquez S.L."/>
            <person name="Kruys A."/>
            <person name="Hutchinson M.I."/>
            <person name="Powell A.J."/>
            <person name="Barry K."/>
            <person name="Miller A.N."/>
            <person name="Grigoriev I.V."/>
            <person name="Debuchy R."/>
            <person name="Gladieux P."/>
            <person name="Thoren M.H."/>
            <person name="Johannesson H."/>
        </authorList>
    </citation>
    <scope>NUCLEOTIDE SEQUENCE</scope>
    <source>
        <strain evidence="1">PSN243</strain>
    </source>
</reference>